<evidence type="ECO:0000256" key="6">
    <source>
        <dbReference type="ARBA" id="ARBA00022833"/>
    </source>
</evidence>
<dbReference type="CDD" id="cd16594">
    <property type="entry name" value="RING-HC_TRIM7-like_C-IV"/>
    <property type="match status" value="1"/>
</dbReference>
<dbReference type="Gene3D" id="2.60.120.920">
    <property type="match status" value="1"/>
</dbReference>
<dbReference type="SMART" id="SM00184">
    <property type="entry name" value="RING"/>
    <property type="match status" value="1"/>
</dbReference>
<dbReference type="SUPFAM" id="SSF49899">
    <property type="entry name" value="Concanavalin A-like lectins/glucanases"/>
    <property type="match status" value="1"/>
</dbReference>
<name>A0A8C4WQY7_9SAUR</name>
<dbReference type="InterPro" id="IPR006574">
    <property type="entry name" value="PRY"/>
</dbReference>
<dbReference type="PRINTS" id="PR01407">
    <property type="entry name" value="BUTYPHLNCDUF"/>
</dbReference>
<evidence type="ECO:0000313" key="10">
    <source>
        <dbReference type="Ensembl" id="ENSGEVP00005019187.1"/>
    </source>
</evidence>
<evidence type="ECO:0000256" key="5">
    <source>
        <dbReference type="ARBA" id="ARBA00022771"/>
    </source>
</evidence>
<keyword evidence="6" id="KW-0862">Zinc</keyword>
<keyword evidence="5 7" id="KW-0863">Zinc-finger</keyword>
<reference evidence="10" key="1">
    <citation type="submission" date="2019-06" db="EMBL/GenBank/DDBJ databases">
        <title>G10K-VGP Goodes thornscrub tortoise genome, primary haplotype.</title>
        <authorList>
            <person name="Murphy B."/>
            <person name="Edwards T."/>
            <person name="Rhie A."/>
            <person name="Koren S."/>
            <person name="Phillippy A."/>
            <person name="Fedrigo O."/>
            <person name="Haase B."/>
            <person name="Mountcastle J."/>
            <person name="Lewin H."/>
            <person name="Damas J."/>
            <person name="Howe K."/>
            <person name="Formenti G."/>
            <person name="Myers G."/>
            <person name="Durbin R."/>
            <person name="Jarvis E.D."/>
        </authorList>
    </citation>
    <scope>NUCLEOTIDE SEQUENCE [LARGE SCALE GENOMIC DNA]</scope>
</reference>
<organism evidence="10 11">
    <name type="scientific">Gopherus evgoodei</name>
    <name type="common">Goodes thornscrub tortoise</name>
    <dbReference type="NCBI Taxonomy" id="1825980"/>
    <lineage>
        <taxon>Eukaryota</taxon>
        <taxon>Metazoa</taxon>
        <taxon>Chordata</taxon>
        <taxon>Craniata</taxon>
        <taxon>Vertebrata</taxon>
        <taxon>Euteleostomi</taxon>
        <taxon>Archelosauria</taxon>
        <taxon>Testudinata</taxon>
        <taxon>Testudines</taxon>
        <taxon>Cryptodira</taxon>
        <taxon>Durocryptodira</taxon>
        <taxon>Testudinoidea</taxon>
        <taxon>Testudinidae</taxon>
        <taxon>Gopherus</taxon>
    </lineage>
</organism>
<dbReference type="GO" id="GO:0005737">
    <property type="term" value="C:cytoplasm"/>
    <property type="evidence" value="ECO:0007669"/>
    <property type="project" value="UniProtKB-SubCell"/>
</dbReference>
<dbReference type="AlphaFoldDB" id="A0A8C4WQY7"/>
<dbReference type="Gene3D" id="3.30.40.10">
    <property type="entry name" value="Zinc/RING finger domain, C3HC4 (zinc finger)"/>
    <property type="match status" value="1"/>
</dbReference>
<dbReference type="PROSITE" id="PS50188">
    <property type="entry name" value="B302_SPRY"/>
    <property type="match status" value="1"/>
</dbReference>
<dbReference type="OrthoDB" id="6270329at2759"/>
<dbReference type="InterPro" id="IPR003877">
    <property type="entry name" value="SPRY_dom"/>
</dbReference>
<dbReference type="FunFam" id="2.60.120.920:FF:000059">
    <property type="entry name" value="E3 ubiquitin-protein ligase RNF135"/>
    <property type="match status" value="1"/>
</dbReference>
<dbReference type="InterPro" id="IPR050143">
    <property type="entry name" value="TRIM/RBCC"/>
</dbReference>
<dbReference type="GeneID" id="115635514"/>
<dbReference type="InterPro" id="IPR001870">
    <property type="entry name" value="B30.2/SPRY"/>
</dbReference>
<keyword evidence="4" id="KW-0479">Metal-binding</keyword>
<keyword evidence="11" id="KW-1185">Reference proteome</keyword>
<evidence type="ECO:0000259" key="9">
    <source>
        <dbReference type="PROSITE" id="PS50188"/>
    </source>
</evidence>
<dbReference type="SMART" id="SM00589">
    <property type="entry name" value="PRY"/>
    <property type="match status" value="1"/>
</dbReference>
<evidence type="ECO:0000256" key="7">
    <source>
        <dbReference type="PROSITE-ProRule" id="PRU00175"/>
    </source>
</evidence>
<gene>
    <name evidence="10" type="primary">RNF135</name>
</gene>
<dbReference type="Pfam" id="PF00097">
    <property type="entry name" value="zf-C3HC4"/>
    <property type="match status" value="1"/>
</dbReference>
<dbReference type="InterPro" id="IPR013083">
    <property type="entry name" value="Znf_RING/FYVE/PHD"/>
</dbReference>
<dbReference type="InterPro" id="IPR003879">
    <property type="entry name" value="Butyrophylin_SPRY"/>
</dbReference>
<sequence length="507" mass="57272">MAAAANPVKSLQEELTCSLCLEYFKDPILITKCAHSFCRACITQHCKDPGTDVRCPHCRKSFQQENLISNRHLANVVEIVKGLNGTGEKQGEESKAEKQQVVLKLFCGDDQEASESWARNPHAGLPPDRSAWENRAKLEISEVSKQIEMAQDAISSSKKASTAMNEFVSQIKGLITEDFCAMKQYLETQERATLLIIEQEQQVAHQKIEETIGQLAAKVNMLTEIKTQLENRLQNNTMEQLSDTSSKREKYIGSPIIINKMMLDAKKISVVTSAVEELKKQLEVLILKKYPAQLPQEPVGLLQERSVCSTSVVSASDNPEPIASSQFSQWAVNVTFDLQRIHHNLEITSENKKVIVSRFPSPYDPTPKRFCVSQVMCSQSFSEGRHYWEVSTKDSGGWAVGVADGNIGRKDQLGRTELSWCVEWTGKNKQLSAWHRNQETRLSEDRPLNVGVFLDLANKQMSFYSLTDKETLLHRFEINILHPVYPAFWLYGLDEEGSLTINHINRN</sequence>
<dbReference type="GeneTree" id="ENSGT00940000154294"/>
<protein>
    <submittedName>
        <fullName evidence="10">Ring finger protein 135</fullName>
    </submittedName>
</protein>
<dbReference type="Ensembl" id="ENSGEVT00005020162.1">
    <property type="protein sequence ID" value="ENSGEVP00005019187.1"/>
    <property type="gene ID" value="ENSGEVG00005013633.1"/>
</dbReference>
<reference evidence="10" key="3">
    <citation type="submission" date="2025-09" db="UniProtKB">
        <authorList>
            <consortium name="Ensembl"/>
        </authorList>
    </citation>
    <scope>IDENTIFICATION</scope>
</reference>
<dbReference type="InterPro" id="IPR017907">
    <property type="entry name" value="Znf_RING_CS"/>
</dbReference>
<dbReference type="SMART" id="SM00449">
    <property type="entry name" value="SPRY"/>
    <property type="match status" value="1"/>
</dbReference>
<evidence type="ECO:0000256" key="1">
    <source>
        <dbReference type="ARBA" id="ARBA00004496"/>
    </source>
</evidence>
<evidence type="ECO:0000256" key="4">
    <source>
        <dbReference type="ARBA" id="ARBA00022723"/>
    </source>
</evidence>
<evidence type="ECO:0000313" key="11">
    <source>
        <dbReference type="Proteomes" id="UP000694390"/>
    </source>
</evidence>
<keyword evidence="3" id="KW-0963">Cytoplasm</keyword>
<dbReference type="PANTHER" id="PTHR24103">
    <property type="entry name" value="E3 UBIQUITIN-PROTEIN LIGASE TRIM"/>
    <property type="match status" value="1"/>
</dbReference>
<dbReference type="SUPFAM" id="SSF57850">
    <property type="entry name" value="RING/U-box"/>
    <property type="match status" value="1"/>
</dbReference>
<comment type="similarity">
    <text evidence="2">Belongs to the TRIM/RBCC family.</text>
</comment>
<accession>A0A8C4WQY7</accession>
<evidence type="ECO:0000256" key="3">
    <source>
        <dbReference type="ARBA" id="ARBA00022490"/>
    </source>
</evidence>
<proteinExistence type="inferred from homology"/>
<feature type="domain" description="RING-type" evidence="8">
    <location>
        <begin position="17"/>
        <end position="59"/>
    </location>
</feature>
<reference evidence="10" key="2">
    <citation type="submission" date="2025-08" db="UniProtKB">
        <authorList>
            <consortium name="Ensembl"/>
        </authorList>
    </citation>
    <scope>IDENTIFICATION</scope>
</reference>
<dbReference type="RefSeq" id="XP_030390269.1">
    <property type="nucleotide sequence ID" value="XM_030534409.1"/>
</dbReference>
<dbReference type="Pfam" id="PF00622">
    <property type="entry name" value="SPRY"/>
    <property type="match status" value="1"/>
</dbReference>
<dbReference type="PROSITE" id="PS50089">
    <property type="entry name" value="ZF_RING_2"/>
    <property type="match status" value="1"/>
</dbReference>
<dbReference type="InterPro" id="IPR013320">
    <property type="entry name" value="ConA-like_dom_sf"/>
</dbReference>
<dbReference type="InterPro" id="IPR018957">
    <property type="entry name" value="Znf_C3HC4_RING-type"/>
</dbReference>
<dbReference type="Proteomes" id="UP000694390">
    <property type="component" value="Chromosome 15"/>
</dbReference>
<evidence type="ECO:0000259" key="8">
    <source>
        <dbReference type="PROSITE" id="PS50089"/>
    </source>
</evidence>
<feature type="domain" description="B30.2/SPRY" evidence="9">
    <location>
        <begin position="314"/>
        <end position="507"/>
    </location>
</feature>
<comment type="subcellular location">
    <subcellularLocation>
        <location evidence="1">Cytoplasm</location>
    </subcellularLocation>
</comment>
<dbReference type="InterPro" id="IPR001841">
    <property type="entry name" value="Znf_RING"/>
</dbReference>
<evidence type="ECO:0000256" key="2">
    <source>
        <dbReference type="ARBA" id="ARBA00008518"/>
    </source>
</evidence>
<dbReference type="PROSITE" id="PS00518">
    <property type="entry name" value="ZF_RING_1"/>
    <property type="match status" value="1"/>
</dbReference>
<dbReference type="GO" id="GO:0008270">
    <property type="term" value="F:zinc ion binding"/>
    <property type="evidence" value="ECO:0007669"/>
    <property type="project" value="UniProtKB-KW"/>
</dbReference>
<dbReference type="CTD" id="84282"/>
<dbReference type="InterPro" id="IPR043136">
    <property type="entry name" value="B30.2/SPRY_sf"/>
</dbReference>